<dbReference type="EC" id="2.7.11.1" evidence="1"/>
<keyword evidence="3" id="KW-0808">Transferase</keyword>
<organism evidence="10 11">
    <name type="scientific">Streptomyces zagrosensis</name>
    <dbReference type="NCBI Taxonomy" id="1042984"/>
    <lineage>
        <taxon>Bacteria</taxon>
        <taxon>Bacillati</taxon>
        <taxon>Actinomycetota</taxon>
        <taxon>Actinomycetes</taxon>
        <taxon>Kitasatosporales</taxon>
        <taxon>Streptomycetaceae</taxon>
        <taxon>Streptomyces</taxon>
    </lineage>
</organism>
<dbReference type="InterPro" id="IPR011009">
    <property type="entry name" value="Kinase-like_dom_sf"/>
</dbReference>
<keyword evidence="8" id="KW-0472">Membrane</keyword>
<keyword evidence="11" id="KW-1185">Reference proteome</keyword>
<evidence type="ECO:0000256" key="3">
    <source>
        <dbReference type="ARBA" id="ARBA00022679"/>
    </source>
</evidence>
<dbReference type="PANTHER" id="PTHR43289:SF6">
    <property type="entry name" value="SERINE_THREONINE-PROTEIN KINASE NEKL-3"/>
    <property type="match status" value="1"/>
</dbReference>
<dbReference type="AlphaFoldDB" id="A0A7W9Q5U9"/>
<evidence type="ECO:0000256" key="1">
    <source>
        <dbReference type="ARBA" id="ARBA00012513"/>
    </source>
</evidence>
<feature type="transmembrane region" description="Helical" evidence="8">
    <location>
        <begin position="380"/>
        <end position="401"/>
    </location>
</feature>
<keyword evidence="5" id="KW-0418">Kinase</keyword>
<gene>
    <name evidence="10" type="ORF">FHS42_000160</name>
</gene>
<dbReference type="Gene3D" id="3.30.200.20">
    <property type="entry name" value="Phosphorylase Kinase, domain 1"/>
    <property type="match status" value="1"/>
</dbReference>
<sequence>MRGTLLGGRYRLGERIGGGGAKVVWRAWDAQVARHVAVKTLTDVVIGPCTEDREYRRYVRWATRSLKLSAREAAKLGSHPHIVAVYDCGQEVVDGCTVLYVVMEEVHGRSLERVLAEGRPGVGEVARWGRDLCMALQSGGMHDHLKPSNVMIGEDGRAVVLDFEIARYTHRGYAPSADRLAGAFAYAAPEQAEDWDDKDARSDLYALGCLLYELLTGRRPFPDGPISPTADAPAPPSTLRPGLPEGWDELVLTLLAWRPKDRPRSARAVHERLAALPTVSGQPLVLPGQLTSPAAAWSGVLLVAAGASWLLLRLLTPLATGWQLLLSLLAAVVPASVMAVFGKNDAAGEAFGSVLFLSLGGCLGWFIYDVPTGWPQWSGGPAFPAAFVGLLAIHSCAARVCTAAGRMGFSPSVGYAISLSGWVNGALAFGLLIGLTRTAWWWAGLTMLGVCGLTCAATLLLLCPLRYRGDAPG</sequence>
<keyword evidence="8" id="KW-1133">Transmembrane helix</keyword>
<dbReference type="GO" id="GO:0005524">
    <property type="term" value="F:ATP binding"/>
    <property type="evidence" value="ECO:0007669"/>
    <property type="project" value="UniProtKB-KW"/>
</dbReference>
<dbReference type="Pfam" id="PF00069">
    <property type="entry name" value="Pkinase"/>
    <property type="match status" value="1"/>
</dbReference>
<feature type="region of interest" description="Disordered" evidence="7">
    <location>
        <begin position="223"/>
        <end position="242"/>
    </location>
</feature>
<protein>
    <recommendedName>
        <fullName evidence="1">non-specific serine/threonine protein kinase</fullName>
        <ecNumber evidence="1">2.7.11.1</ecNumber>
    </recommendedName>
</protein>
<evidence type="ECO:0000256" key="4">
    <source>
        <dbReference type="ARBA" id="ARBA00022741"/>
    </source>
</evidence>
<dbReference type="CDD" id="cd14014">
    <property type="entry name" value="STKc_PknB_like"/>
    <property type="match status" value="1"/>
</dbReference>
<dbReference type="PROSITE" id="PS50011">
    <property type="entry name" value="PROTEIN_KINASE_DOM"/>
    <property type="match status" value="1"/>
</dbReference>
<feature type="domain" description="Protein kinase" evidence="9">
    <location>
        <begin position="10"/>
        <end position="273"/>
    </location>
</feature>
<feature type="transmembrane region" description="Helical" evidence="8">
    <location>
        <begin position="439"/>
        <end position="463"/>
    </location>
</feature>
<keyword evidence="4" id="KW-0547">Nucleotide-binding</keyword>
<dbReference type="EMBL" id="JACHJL010000001">
    <property type="protein sequence ID" value="MBB5933142.1"/>
    <property type="molecule type" value="Genomic_DNA"/>
</dbReference>
<dbReference type="RefSeq" id="WP_184568517.1">
    <property type="nucleotide sequence ID" value="NZ_JACHJL010000001.1"/>
</dbReference>
<dbReference type="InterPro" id="IPR000719">
    <property type="entry name" value="Prot_kinase_dom"/>
</dbReference>
<dbReference type="SUPFAM" id="SSF56112">
    <property type="entry name" value="Protein kinase-like (PK-like)"/>
    <property type="match status" value="1"/>
</dbReference>
<comment type="caution">
    <text evidence="10">The sequence shown here is derived from an EMBL/GenBank/DDBJ whole genome shotgun (WGS) entry which is preliminary data.</text>
</comment>
<dbReference type="PANTHER" id="PTHR43289">
    <property type="entry name" value="MITOGEN-ACTIVATED PROTEIN KINASE KINASE KINASE 20-RELATED"/>
    <property type="match status" value="1"/>
</dbReference>
<keyword evidence="2" id="KW-0723">Serine/threonine-protein kinase</keyword>
<keyword evidence="6" id="KW-0067">ATP-binding</keyword>
<evidence type="ECO:0000256" key="5">
    <source>
        <dbReference type="ARBA" id="ARBA00022777"/>
    </source>
</evidence>
<reference evidence="10 11" key="1">
    <citation type="submission" date="2020-08" db="EMBL/GenBank/DDBJ databases">
        <title>Genomic Encyclopedia of Type Strains, Phase III (KMG-III): the genomes of soil and plant-associated and newly described type strains.</title>
        <authorList>
            <person name="Whitman W."/>
        </authorList>
    </citation>
    <scope>NUCLEOTIDE SEQUENCE [LARGE SCALE GENOMIC DNA]</scope>
    <source>
        <strain evidence="10 11">CECT 8305</strain>
    </source>
</reference>
<evidence type="ECO:0000256" key="6">
    <source>
        <dbReference type="ARBA" id="ARBA00022840"/>
    </source>
</evidence>
<proteinExistence type="predicted"/>
<feature type="transmembrane region" description="Helical" evidence="8">
    <location>
        <begin position="321"/>
        <end position="341"/>
    </location>
</feature>
<name>A0A7W9Q5U9_9ACTN</name>
<feature type="transmembrane region" description="Helical" evidence="8">
    <location>
        <begin position="413"/>
        <end position="433"/>
    </location>
</feature>
<dbReference type="Proteomes" id="UP000588098">
    <property type="component" value="Unassembled WGS sequence"/>
</dbReference>
<evidence type="ECO:0000256" key="2">
    <source>
        <dbReference type="ARBA" id="ARBA00022527"/>
    </source>
</evidence>
<dbReference type="Gene3D" id="1.10.510.10">
    <property type="entry name" value="Transferase(Phosphotransferase) domain 1"/>
    <property type="match status" value="1"/>
</dbReference>
<accession>A0A7W9Q5U9</accession>
<feature type="transmembrane region" description="Helical" evidence="8">
    <location>
        <begin position="350"/>
        <end position="368"/>
    </location>
</feature>
<evidence type="ECO:0000256" key="7">
    <source>
        <dbReference type="SAM" id="MobiDB-lite"/>
    </source>
</evidence>
<evidence type="ECO:0000259" key="9">
    <source>
        <dbReference type="PROSITE" id="PS50011"/>
    </source>
</evidence>
<evidence type="ECO:0000313" key="10">
    <source>
        <dbReference type="EMBL" id="MBB5933142.1"/>
    </source>
</evidence>
<evidence type="ECO:0000313" key="11">
    <source>
        <dbReference type="Proteomes" id="UP000588098"/>
    </source>
</evidence>
<keyword evidence="8" id="KW-0812">Transmembrane</keyword>
<evidence type="ECO:0000256" key="8">
    <source>
        <dbReference type="SAM" id="Phobius"/>
    </source>
</evidence>
<dbReference type="GO" id="GO:0004674">
    <property type="term" value="F:protein serine/threonine kinase activity"/>
    <property type="evidence" value="ECO:0007669"/>
    <property type="project" value="UniProtKB-KW"/>
</dbReference>